<evidence type="ECO:0000256" key="1">
    <source>
        <dbReference type="SAM" id="MobiDB-lite"/>
    </source>
</evidence>
<dbReference type="EMBL" id="QPKB01000012">
    <property type="protein sequence ID" value="RWR96765.1"/>
    <property type="molecule type" value="Genomic_DNA"/>
</dbReference>
<evidence type="ECO:0000313" key="3">
    <source>
        <dbReference type="Proteomes" id="UP000283530"/>
    </source>
</evidence>
<keyword evidence="3" id="KW-1185">Reference proteome</keyword>
<proteinExistence type="predicted"/>
<evidence type="ECO:0000313" key="2">
    <source>
        <dbReference type="EMBL" id="RWR96765.1"/>
    </source>
</evidence>
<reference evidence="2 3" key="1">
    <citation type="journal article" date="2019" name="Nat. Plants">
        <title>Stout camphor tree genome fills gaps in understanding of flowering plant genome evolution.</title>
        <authorList>
            <person name="Chaw S.M."/>
            <person name="Liu Y.C."/>
            <person name="Wu Y.W."/>
            <person name="Wang H.Y."/>
            <person name="Lin C.I."/>
            <person name="Wu C.S."/>
            <person name="Ke H.M."/>
            <person name="Chang L.Y."/>
            <person name="Hsu C.Y."/>
            <person name="Yang H.T."/>
            <person name="Sudianto E."/>
            <person name="Hsu M.H."/>
            <person name="Wu K.P."/>
            <person name="Wang L.N."/>
            <person name="Leebens-Mack J.H."/>
            <person name="Tsai I.J."/>
        </authorList>
    </citation>
    <scope>NUCLEOTIDE SEQUENCE [LARGE SCALE GENOMIC DNA]</scope>
    <source>
        <strain evidence="3">cv. Chaw 1501</strain>
        <tissue evidence="2">Young leaves</tissue>
    </source>
</reference>
<comment type="caution">
    <text evidence="2">The sequence shown here is derived from an EMBL/GenBank/DDBJ whole genome shotgun (WGS) entry which is preliminary data.</text>
</comment>
<gene>
    <name evidence="2" type="ORF">CKAN_02616700</name>
</gene>
<accession>A0A3S3N6F4</accession>
<sequence length="97" mass="10499">MSVDRYDKGCNCGGAGAVNLHQISSIVRDIREQPCLNNSPIKGNKMLKPEKWHTVFDSDGRVLGFKKALKLIILGDENSGSGGRSGPPPKRYEAGDT</sequence>
<protein>
    <submittedName>
        <fullName evidence="2">Small G protein signaling modulator 1-like protein isoform X1</fullName>
    </submittedName>
</protein>
<dbReference type="STRING" id="337451.A0A3S3N6F4"/>
<feature type="region of interest" description="Disordered" evidence="1">
    <location>
        <begin position="76"/>
        <end position="97"/>
    </location>
</feature>
<dbReference type="Proteomes" id="UP000283530">
    <property type="component" value="Unassembled WGS sequence"/>
</dbReference>
<name>A0A3S3N6F4_9MAGN</name>
<dbReference type="AlphaFoldDB" id="A0A3S3N6F4"/>
<dbReference type="OrthoDB" id="1715978at2759"/>
<organism evidence="2 3">
    <name type="scientific">Cinnamomum micranthum f. kanehirae</name>
    <dbReference type="NCBI Taxonomy" id="337451"/>
    <lineage>
        <taxon>Eukaryota</taxon>
        <taxon>Viridiplantae</taxon>
        <taxon>Streptophyta</taxon>
        <taxon>Embryophyta</taxon>
        <taxon>Tracheophyta</taxon>
        <taxon>Spermatophyta</taxon>
        <taxon>Magnoliopsida</taxon>
        <taxon>Magnoliidae</taxon>
        <taxon>Laurales</taxon>
        <taxon>Lauraceae</taxon>
        <taxon>Cinnamomum</taxon>
    </lineage>
</organism>